<dbReference type="InterPro" id="IPR001238">
    <property type="entry name" value="DNA-binding_RecF"/>
</dbReference>
<evidence type="ECO:0000259" key="11">
    <source>
        <dbReference type="Pfam" id="PF02463"/>
    </source>
</evidence>
<evidence type="ECO:0000256" key="7">
    <source>
        <dbReference type="ARBA" id="ARBA00022840"/>
    </source>
</evidence>
<dbReference type="PANTHER" id="PTHR32182:SF0">
    <property type="entry name" value="DNA REPLICATION AND REPAIR PROTEIN RECF"/>
    <property type="match status" value="1"/>
</dbReference>
<evidence type="ECO:0000313" key="12">
    <source>
        <dbReference type="EMBL" id="AFG36113.1"/>
    </source>
</evidence>
<comment type="subcellular location">
    <subcellularLocation>
        <location evidence="1 9 10">Cytoplasm</location>
    </subcellularLocation>
</comment>
<dbReference type="Gene3D" id="3.40.50.300">
    <property type="entry name" value="P-loop containing nucleotide triphosphate hydrolases"/>
    <property type="match status" value="1"/>
</dbReference>
<dbReference type="RefSeq" id="WP_014454111.1">
    <property type="nucleotide sequence ID" value="NC_017098.1"/>
</dbReference>
<evidence type="ECO:0000256" key="2">
    <source>
        <dbReference type="ARBA" id="ARBA00008016"/>
    </source>
</evidence>
<dbReference type="InterPro" id="IPR018078">
    <property type="entry name" value="DNA-binding_RecF_CS"/>
</dbReference>
<dbReference type="NCBIfam" id="TIGR00611">
    <property type="entry name" value="recf"/>
    <property type="match status" value="1"/>
</dbReference>
<dbReference type="GO" id="GO:0006302">
    <property type="term" value="P:double-strand break repair"/>
    <property type="evidence" value="ECO:0007669"/>
    <property type="project" value="TreeGrafter"/>
</dbReference>
<dbReference type="HOGENOM" id="CLU_040267_0_1_12"/>
<dbReference type="InterPro" id="IPR003395">
    <property type="entry name" value="RecF/RecN/SMC_N"/>
</dbReference>
<evidence type="ECO:0000256" key="1">
    <source>
        <dbReference type="ARBA" id="ARBA00004496"/>
    </source>
</evidence>
<sequence>MGFSNLRFYQFRNIANTTLRLDSRNVCFVGRNGQGKTNALEAIYLLCYGSSFRTRQDALLVHHGSSEMALVGTAEVDERTLELDLRIQNNRKQISVDGNPVQDRKEMVHNIPCIVFCHDDIEFVSGAPDRRRWFFNQTMSMAEPQYIDYLRSYNRILKSRNQTLKDGRLDLLDVYDSQLAETGLIIQQKRRQIVQQFNLSFQQLFREISELPYEMTIDYRCSWDDDSTGTWILHELRRRRDMDLRLGTTTSGPHRDKLVFVANGMDFTTVASTGQLRLLGLILRVAQARYLADMVGLRPILLLDDVLLELDPQRRKSFMRFLPAYLQAFYTFLPDEEFSQYISGDTLEYRVQHGQFELFQGR</sequence>
<dbReference type="STRING" id="889378.Spiaf_0003"/>
<proteinExistence type="inferred from homology"/>
<keyword evidence="9 10" id="KW-0227">DNA damage</keyword>
<reference evidence="13" key="1">
    <citation type="journal article" date="2013" name="Stand. Genomic Sci.">
        <title>Complete genome sequence of the halophilic bacterium Spirochaeta africana type strain (Z-7692(T)) from the alkaline Lake Magadi in the East African Rift.</title>
        <authorList>
            <person name="Liolos K."/>
            <person name="Abt B."/>
            <person name="Scheuner C."/>
            <person name="Teshima H."/>
            <person name="Held B."/>
            <person name="Lapidus A."/>
            <person name="Nolan M."/>
            <person name="Lucas S."/>
            <person name="Deshpande S."/>
            <person name="Cheng J.F."/>
            <person name="Tapia R."/>
            <person name="Goodwin L.A."/>
            <person name="Pitluck S."/>
            <person name="Pagani I."/>
            <person name="Ivanova N."/>
            <person name="Mavromatis K."/>
            <person name="Mikhailova N."/>
            <person name="Huntemann M."/>
            <person name="Pati A."/>
            <person name="Chen A."/>
            <person name="Palaniappan K."/>
            <person name="Land M."/>
            <person name="Rohde M."/>
            <person name="Tindall B.J."/>
            <person name="Detter J.C."/>
            <person name="Goker M."/>
            <person name="Bristow J."/>
            <person name="Eisen J.A."/>
            <person name="Markowitz V."/>
            <person name="Hugenholtz P."/>
            <person name="Woyke T."/>
            <person name="Klenk H.P."/>
            <person name="Kyrpides N.C."/>
        </authorList>
    </citation>
    <scope>NUCLEOTIDE SEQUENCE</scope>
    <source>
        <strain evidence="13">ATCC 700263 / DSM 8902 / Z-7692</strain>
    </source>
</reference>
<feature type="domain" description="RecF/RecN/SMC N-terminal" evidence="11">
    <location>
        <begin position="5"/>
        <end position="324"/>
    </location>
</feature>
<protein>
    <recommendedName>
        <fullName evidence="3 9">DNA replication and repair protein RecF</fullName>
    </recommendedName>
</protein>
<keyword evidence="5 9" id="KW-0235">DNA replication</keyword>
<comment type="similarity">
    <text evidence="2 9 10">Belongs to the RecF family.</text>
</comment>
<dbReference type="GO" id="GO:0005524">
    <property type="term" value="F:ATP binding"/>
    <property type="evidence" value="ECO:0007669"/>
    <property type="project" value="UniProtKB-UniRule"/>
</dbReference>
<dbReference type="PROSITE" id="PS00617">
    <property type="entry name" value="RECF_1"/>
    <property type="match status" value="1"/>
</dbReference>
<dbReference type="PANTHER" id="PTHR32182">
    <property type="entry name" value="DNA REPLICATION AND REPAIR PROTEIN RECF"/>
    <property type="match status" value="1"/>
</dbReference>
<organism evidence="12 13">
    <name type="scientific">Spirochaeta africana (strain ATCC 700263 / DSM 8902 / Z-7692)</name>
    <dbReference type="NCBI Taxonomy" id="889378"/>
    <lineage>
        <taxon>Bacteria</taxon>
        <taxon>Pseudomonadati</taxon>
        <taxon>Spirochaetota</taxon>
        <taxon>Spirochaetia</taxon>
        <taxon>Spirochaetales</taxon>
        <taxon>Spirochaetaceae</taxon>
        <taxon>Spirochaeta</taxon>
    </lineage>
</organism>
<evidence type="ECO:0000256" key="9">
    <source>
        <dbReference type="HAMAP-Rule" id="MF_00365"/>
    </source>
</evidence>
<accession>H9UF20</accession>
<dbReference type="EMBL" id="CP003282">
    <property type="protein sequence ID" value="AFG36113.1"/>
    <property type="molecule type" value="Genomic_DNA"/>
</dbReference>
<dbReference type="PATRIC" id="fig|889378.3.peg.3"/>
<keyword evidence="8 9" id="KW-0238">DNA-binding</keyword>
<dbReference type="eggNOG" id="COG1195">
    <property type="taxonomic scope" value="Bacteria"/>
</dbReference>
<evidence type="ECO:0000313" key="13">
    <source>
        <dbReference type="Proteomes" id="UP000007383"/>
    </source>
</evidence>
<dbReference type="GO" id="GO:0009432">
    <property type="term" value="P:SOS response"/>
    <property type="evidence" value="ECO:0007669"/>
    <property type="project" value="UniProtKB-UniRule"/>
</dbReference>
<keyword evidence="13" id="KW-1185">Reference proteome</keyword>
<keyword evidence="9 10" id="KW-0234">DNA repair</keyword>
<feature type="binding site" evidence="9">
    <location>
        <begin position="30"/>
        <end position="37"/>
    </location>
    <ligand>
        <name>ATP</name>
        <dbReference type="ChEBI" id="CHEBI:30616"/>
    </ligand>
</feature>
<dbReference type="OrthoDB" id="9803889at2"/>
<dbReference type="Proteomes" id="UP000007383">
    <property type="component" value="Chromosome"/>
</dbReference>
<dbReference type="Gene3D" id="1.20.1050.90">
    <property type="entry name" value="RecF/RecN/SMC, N-terminal domain"/>
    <property type="match status" value="1"/>
</dbReference>
<dbReference type="InterPro" id="IPR042174">
    <property type="entry name" value="RecF_2"/>
</dbReference>
<comment type="function">
    <text evidence="9 10">The RecF protein is involved in DNA metabolism; it is required for DNA replication and normal SOS inducibility. RecF binds preferentially to single-stranded, linear DNA. It also seems to bind ATP.</text>
</comment>
<dbReference type="InterPro" id="IPR027417">
    <property type="entry name" value="P-loop_NTPase"/>
</dbReference>
<dbReference type="KEGG" id="sfc:Spiaf_0003"/>
<evidence type="ECO:0000256" key="8">
    <source>
        <dbReference type="ARBA" id="ARBA00023125"/>
    </source>
</evidence>
<dbReference type="GO" id="GO:0005737">
    <property type="term" value="C:cytoplasm"/>
    <property type="evidence" value="ECO:0007669"/>
    <property type="project" value="UniProtKB-SubCell"/>
</dbReference>
<dbReference type="GO" id="GO:0003697">
    <property type="term" value="F:single-stranded DNA binding"/>
    <property type="evidence" value="ECO:0007669"/>
    <property type="project" value="UniProtKB-UniRule"/>
</dbReference>
<evidence type="ECO:0000256" key="4">
    <source>
        <dbReference type="ARBA" id="ARBA00022490"/>
    </source>
</evidence>
<dbReference type="PROSITE" id="PS00618">
    <property type="entry name" value="RECF_2"/>
    <property type="match status" value="1"/>
</dbReference>
<name>H9UF20_SPIAZ</name>
<keyword evidence="9 10" id="KW-0742">SOS response</keyword>
<evidence type="ECO:0000256" key="10">
    <source>
        <dbReference type="RuleBase" id="RU000578"/>
    </source>
</evidence>
<dbReference type="Pfam" id="PF02463">
    <property type="entry name" value="SMC_N"/>
    <property type="match status" value="1"/>
</dbReference>
<keyword evidence="7 9" id="KW-0067">ATP-binding</keyword>
<dbReference type="SUPFAM" id="SSF52540">
    <property type="entry name" value="P-loop containing nucleoside triphosphate hydrolases"/>
    <property type="match status" value="1"/>
</dbReference>
<evidence type="ECO:0000256" key="6">
    <source>
        <dbReference type="ARBA" id="ARBA00022741"/>
    </source>
</evidence>
<keyword evidence="6 9" id="KW-0547">Nucleotide-binding</keyword>
<evidence type="ECO:0000256" key="3">
    <source>
        <dbReference type="ARBA" id="ARBA00020170"/>
    </source>
</evidence>
<evidence type="ECO:0000256" key="5">
    <source>
        <dbReference type="ARBA" id="ARBA00022705"/>
    </source>
</evidence>
<dbReference type="AlphaFoldDB" id="H9UF20"/>
<dbReference type="GO" id="GO:0006260">
    <property type="term" value="P:DNA replication"/>
    <property type="evidence" value="ECO:0007669"/>
    <property type="project" value="UniProtKB-UniRule"/>
</dbReference>
<keyword evidence="4 9" id="KW-0963">Cytoplasm</keyword>
<dbReference type="GO" id="GO:0000731">
    <property type="term" value="P:DNA synthesis involved in DNA repair"/>
    <property type="evidence" value="ECO:0007669"/>
    <property type="project" value="TreeGrafter"/>
</dbReference>
<dbReference type="HAMAP" id="MF_00365">
    <property type="entry name" value="RecF"/>
    <property type="match status" value="1"/>
</dbReference>
<gene>
    <name evidence="9" type="primary">recF</name>
    <name evidence="12" type="ordered locus">Spiaf_0003</name>
</gene>